<dbReference type="EMBL" id="JAUJEB010000001">
    <property type="protein sequence ID" value="MDN5211493.1"/>
    <property type="molecule type" value="Genomic_DNA"/>
</dbReference>
<keyword evidence="2" id="KW-1185">Reference proteome</keyword>
<proteinExistence type="predicted"/>
<dbReference type="RefSeq" id="WP_346756826.1">
    <property type="nucleotide sequence ID" value="NZ_JAUJEB010000001.1"/>
</dbReference>
<accession>A0ABT8L1D2</accession>
<evidence type="ECO:0000313" key="2">
    <source>
        <dbReference type="Proteomes" id="UP001172083"/>
    </source>
</evidence>
<comment type="caution">
    <text evidence="1">The sequence shown here is derived from an EMBL/GenBank/DDBJ whole genome shotgun (WGS) entry which is preliminary data.</text>
</comment>
<organism evidence="1 2">
    <name type="scientific">Agaribacillus aureus</name>
    <dbReference type="NCBI Taxonomy" id="3051825"/>
    <lineage>
        <taxon>Bacteria</taxon>
        <taxon>Pseudomonadati</taxon>
        <taxon>Bacteroidota</taxon>
        <taxon>Cytophagia</taxon>
        <taxon>Cytophagales</taxon>
        <taxon>Splendidivirgaceae</taxon>
        <taxon>Agaribacillus</taxon>
    </lineage>
</organism>
<dbReference type="PROSITE" id="PS51257">
    <property type="entry name" value="PROKAR_LIPOPROTEIN"/>
    <property type="match status" value="1"/>
</dbReference>
<dbReference type="Proteomes" id="UP001172083">
    <property type="component" value="Unassembled WGS sequence"/>
</dbReference>
<evidence type="ECO:0008006" key="3">
    <source>
        <dbReference type="Google" id="ProtNLM"/>
    </source>
</evidence>
<protein>
    <recommendedName>
        <fullName evidence="3">Lipoprotein</fullName>
    </recommendedName>
</protein>
<name>A0ABT8L1D2_9BACT</name>
<reference evidence="1" key="1">
    <citation type="submission" date="2023-06" db="EMBL/GenBank/DDBJ databases">
        <title>Genomic of Agaribacillus aureum.</title>
        <authorList>
            <person name="Wang G."/>
        </authorList>
    </citation>
    <scope>NUCLEOTIDE SEQUENCE</scope>
    <source>
        <strain evidence="1">BMA12</strain>
    </source>
</reference>
<gene>
    <name evidence="1" type="ORF">QQ020_05510</name>
</gene>
<evidence type="ECO:0000313" key="1">
    <source>
        <dbReference type="EMBL" id="MDN5211493.1"/>
    </source>
</evidence>
<sequence>MQKLYLLTIVILVTCSCKVSSVNTKDSRSVYIQLDTAKTVIKNDYLQIEADIVNHSSDTILLLKPKDAFNEKIDYFSIHLDQGDTKGCGVETFELQAPKKPSYRFSNDFVSVGPKEKNRIILNGRIYDLLIYCQDDRSMALQISYQAIRFDGINSQHIIKHYIKTDKKELFAKSVEKFSNLYEGEIISDMVKFIPKRE</sequence>